<dbReference type="Gene3D" id="3.40.50.150">
    <property type="entry name" value="Vaccinia Virus protein VP39"/>
    <property type="match status" value="1"/>
</dbReference>
<reference evidence="2" key="1">
    <citation type="submission" date="2017-09" db="EMBL/GenBank/DDBJ databases">
        <title>Depth-based differentiation of microbial function through sediment-hosted aquifers and enrichment of novel symbionts in the deep terrestrial subsurface.</title>
        <authorList>
            <person name="Probst A.J."/>
            <person name="Ladd B."/>
            <person name="Jarett J.K."/>
            <person name="Geller-Mcgrath D.E."/>
            <person name="Sieber C.M.K."/>
            <person name="Emerson J.B."/>
            <person name="Anantharaman K."/>
            <person name="Thomas B.C."/>
            <person name="Malmstrom R."/>
            <person name="Stieglmeier M."/>
            <person name="Klingl A."/>
            <person name="Woyke T."/>
            <person name="Ryan C.M."/>
            <person name="Banfield J.F."/>
        </authorList>
    </citation>
    <scope>NUCLEOTIDE SEQUENCE [LARGE SCALE GENOMIC DNA]</scope>
</reference>
<dbReference type="SUPFAM" id="SSF53335">
    <property type="entry name" value="S-adenosyl-L-methionine-dependent methyltransferases"/>
    <property type="match status" value="1"/>
</dbReference>
<sequence length="117" mass="13774">KFIKTQSTIFDIILLLDVLEHFDRKDGLALIKQLKAITNGLLIISTPVTKCPQGSCQGNSYETHRYIWKEKELKQLGFKILQQKWVLLIGAIRELQFWPLFTKFDIFYYKSKNPKLK</sequence>
<dbReference type="Proteomes" id="UP000230683">
    <property type="component" value="Unassembled WGS sequence"/>
</dbReference>
<evidence type="ECO:0008006" key="3">
    <source>
        <dbReference type="Google" id="ProtNLM"/>
    </source>
</evidence>
<evidence type="ECO:0000313" key="1">
    <source>
        <dbReference type="EMBL" id="PJA40727.1"/>
    </source>
</evidence>
<organism evidence="1 2">
    <name type="scientific">candidate division WWE3 bacterium CG_4_9_14_3_um_filter_34_6</name>
    <dbReference type="NCBI Taxonomy" id="1975079"/>
    <lineage>
        <taxon>Bacteria</taxon>
        <taxon>Katanobacteria</taxon>
    </lineage>
</organism>
<comment type="caution">
    <text evidence="1">The sequence shown here is derived from an EMBL/GenBank/DDBJ whole genome shotgun (WGS) entry which is preliminary data.</text>
</comment>
<dbReference type="AlphaFoldDB" id="A0A2M7X3K8"/>
<feature type="non-terminal residue" evidence="1">
    <location>
        <position position="1"/>
    </location>
</feature>
<dbReference type="InterPro" id="IPR029063">
    <property type="entry name" value="SAM-dependent_MTases_sf"/>
</dbReference>
<proteinExistence type="predicted"/>
<protein>
    <recommendedName>
        <fullName evidence="3">Class I SAM-dependent methyltransferase</fullName>
    </recommendedName>
</protein>
<name>A0A2M7X3K8_UNCKA</name>
<gene>
    <name evidence="1" type="ORF">CO178_01630</name>
</gene>
<accession>A0A2M7X3K8</accession>
<evidence type="ECO:0000313" key="2">
    <source>
        <dbReference type="Proteomes" id="UP000230683"/>
    </source>
</evidence>
<dbReference type="EMBL" id="PFWY01000077">
    <property type="protein sequence ID" value="PJA40727.1"/>
    <property type="molecule type" value="Genomic_DNA"/>
</dbReference>